<keyword evidence="1" id="KW-0812">Transmembrane</keyword>
<feature type="transmembrane region" description="Helical" evidence="1">
    <location>
        <begin position="12"/>
        <end position="32"/>
    </location>
</feature>
<sequence length="127" mass="14523">MKDFRKELFADCLIPVMIVIAIFVLRRFAYFFDLSSPFSIILFFIFFFTFFFGIVAFVKRRLGGHDGVEIVWTRKSGKWEKRVYTYDKTKDYNIKFSIGFGDSDMFDSNDSFTGFGGGSSGGGGASR</sequence>
<reference evidence="2" key="1">
    <citation type="submission" date="2022-12" db="EMBL/GenBank/DDBJ databases">
        <authorList>
            <person name="Bing R.G."/>
            <person name="Willard D.J."/>
            <person name="Manesh M.J.H."/>
            <person name="Laemthong T."/>
            <person name="Crosby J.R."/>
            <person name="Kelly R.M."/>
        </authorList>
    </citation>
    <scope>NUCLEOTIDE SEQUENCE</scope>
    <source>
        <strain evidence="2">DSM 8990</strain>
    </source>
</reference>
<dbReference type="RefSeq" id="WP_045168604.1">
    <property type="nucleotide sequence ID" value="NZ_CP113865.1"/>
</dbReference>
<dbReference type="Proteomes" id="UP001164909">
    <property type="component" value="Chromosome"/>
</dbReference>
<evidence type="ECO:0000313" key="2">
    <source>
        <dbReference type="EMBL" id="WAM33886.1"/>
    </source>
</evidence>
<organism evidence="2 3">
    <name type="scientific">Caldicellulosiruptor morganii</name>
    <dbReference type="NCBI Taxonomy" id="1387555"/>
    <lineage>
        <taxon>Bacteria</taxon>
        <taxon>Bacillati</taxon>
        <taxon>Bacillota</taxon>
        <taxon>Bacillota incertae sedis</taxon>
        <taxon>Caldicellulosiruptorales</taxon>
        <taxon>Caldicellulosiruptoraceae</taxon>
        <taxon>Caldicellulosiruptor</taxon>
    </lineage>
</organism>
<protein>
    <submittedName>
        <fullName evidence="2">Uncharacterized protein</fullName>
    </submittedName>
</protein>
<evidence type="ECO:0000256" key="1">
    <source>
        <dbReference type="SAM" id="Phobius"/>
    </source>
</evidence>
<keyword evidence="1" id="KW-0472">Membrane</keyword>
<dbReference type="EMBL" id="CP113865">
    <property type="protein sequence ID" value="WAM33886.1"/>
    <property type="molecule type" value="Genomic_DNA"/>
</dbReference>
<feature type="transmembrane region" description="Helical" evidence="1">
    <location>
        <begin position="38"/>
        <end position="58"/>
    </location>
</feature>
<keyword evidence="3" id="KW-1185">Reference proteome</keyword>
<keyword evidence="1" id="KW-1133">Transmembrane helix</keyword>
<accession>A0ABY7BRW7</accession>
<name>A0ABY7BRW7_9FIRM</name>
<proteinExistence type="predicted"/>
<gene>
    <name evidence="2" type="ORF">OTK00_000026</name>
</gene>
<evidence type="ECO:0000313" key="3">
    <source>
        <dbReference type="Proteomes" id="UP001164909"/>
    </source>
</evidence>